<proteinExistence type="predicted"/>
<feature type="transmembrane region" description="Helical" evidence="1">
    <location>
        <begin position="354"/>
        <end position="375"/>
    </location>
</feature>
<dbReference type="AlphaFoldDB" id="A0A067T1H2"/>
<feature type="signal peptide" evidence="2">
    <location>
        <begin position="1"/>
        <end position="18"/>
    </location>
</feature>
<dbReference type="Proteomes" id="UP000027222">
    <property type="component" value="Unassembled WGS sequence"/>
</dbReference>
<gene>
    <name evidence="3" type="ORF">GALMADRAFT_247403</name>
</gene>
<feature type="transmembrane region" description="Helical" evidence="1">
    <location>
        <begin position="463"/>
        <end position="482"/>
    </location>
</feature>
<sequence>MQWILIFEVLSCPFFVSAHPLYTSALATTPTANTSLPEGATDHGDPKLICTSASWFTVASFILANYVAHAATTHTFPGERLQHQLTAILTSMLYPGAGVVRGLTGIARGILALCGRTELQEAAAAGALCMVVRTEDWTPFPRWSERGLGYHSFDPHEPWSWNVDMTKWLRPARFIKGWQLVDTIESTGSSGTFEMYREIHGVRKGLPKGYAYATVPPDAVIDPIIPECTVHLAKSRNTSKIVVAIFQSAYASYVLYESRGDQIARYGFAAFSLTVTPYAIMSIMNLFAGLLSPMYPAVFLVQSEVSVELEERHGQWFGNMAVGSLRPLRDNDPTMFFLIPAFPPFERVQSRFSLFPSLPSSLFAFSLPLSLPIFSPRSSLSRFLLRFSLPTFLPPIILKYLLAGLNLIYRIFVQPFIWLVGANPVLLILSLLFAFCLPLLIVGILSHFAAAGSKPAELFWLQGWYLFGASLGIVHALPVVPIERLFRVPPSLRWYLLTLYKLACCPMAIGGIVIVAKQIRSYGVCTTL</sequence>
<feature type="transmembrane region" description="Helical" evidence="1">
    <location>
        <begin position="425"/>
        <end position="451"/>
    </location>
</feature>
<organism evidence="3 4">
    <name type="scientific">Galerina marginata (strain CBS 339.88)</name>
    <dbReference type="NCBI Taxonomy" id="685588"/>
    <lineage>
        <taxon>Eukaryota</taxon>
        <taxon>Fungi</taxon>
        <taxon>Dikarya</taxon>
        <taxon>Basidiomycota</taxon>
        <taxon>Agaricomycotina</taxon>
        <taxon>Agaricomycetes</taxon>
        <taxon>Agaricomycetidae</taxon>
        <taxon>Agaricales</taxon>
        <taxon>Agaricineae</taxon>
        <taxon>Strophariaceae</taxon>
        <taxon>Galerina</taxon>
    </lineage>
</organism>
<keyword evidence="4" id="KW-1185">Reference proteome</keyword>
<protein>
    <submittedName>
        <fullName evidence="3">Uncharacterized protein</fullName>
    </submittedName>
</protein>
<keyword evidence="2" id="KW-0732">Signal</keyword>
<evidence type="ECO:0000313" key="3">
    <source>
        <dbReference type="EMBL" id="KDR76182.1"/>
    </source>
</evidence>
<feature type="transmembrane region" description="Helical" evidence="1">
    <location>
        <begin position="268"/>
        <end position="291"/>
    </location>
</feature>
<feature type="transmembrane region" description="Helical" evidence="1">
    <location>
        <begin position="494"/>
        <end position="516"/>
    </location>
</feature>
<dbReference type="EMBL" id="KL142379">
    <property type="protein sequence ID" value="KDR76182.1"/>
    <property type="molecule type" value="Genomic_DNA"/>
</dbReference>
<keyword evidence="1" id="KW-0472">Membrane</keyword>
<feature type="chain" id="PRO_5001648771" evidence="2">
    <location>
        <begin position="19"/>
        <end position="528"/>
    </location>
</feature>
<accession>A0A067T1H2</accession>
<keyword evidence="1" id="KW-1133">Transmembrane helix</keyword>
<feature type="transmembrane region" description="Helical" evidence="1">
    <location>
        <begin position="396"/>
        <end position="419"/>
    </location>
</feature>
<evidence type="ECO:0000313" key="4">
    <source>
        <dbReference type="Proteomes" id="UP000027222"/>
    </source>
</evidence>
<evidence type="ECO:0000256" key="1">
    <source>
        <dbReference type="SAM" id="Phobius"/>
    </source>
</evidence>
<dbReference type="HOGENOM" id="CLU_020135_1_0_1"/>
<name>A0A067T1H2_GALM3</name>
<reference evidence="4" key="1">
    <citation type="journal article" date="2014" name="Proc. Natl. Acad. Sci. U.S.A.">
        <title>Extensive sampling of basidiomycete genomes demonstrates inadequacy of the white-rot/brown-rot paradigm for wood decay fungi.</title>
        <authorList>
            <person name="Riley R."/>
            <person name="Salamov A.A."/>
            <person name="Brown D.W."/>
            <person name="Nagy L.G."/>
            <person name="Floudas D."/>
            <person name="Held B.W."/>
            <person name="Levasseur A."/>
            <person name="Lombard V."/>
            <person name="Morin E."/>
            <person name="Otillar R."/>
            <person name="Lindquist E.A."/>
            <person name="Sun H."/>
            <person name="LaButti K.M."/>
            <person name="Schmutz J."/>
            <person name="Jabbour D."/>
            <person name="Luo H."/>
            <person name="Baker S.E."/>
            <person name="Pisabarro A.G."/>
            <person name="Walton J.D."/>
            <person name="Blanchette R.A."/>
            <person name="Henrissat B."/>
            <person name="Martin F."/>
            <person name="Cullen D."/>
            <person name="Hibbett D.S."/>
            <person name="Grigoriev I.V."/>
        </authorList>
    </citation>
    <scope>NUCLEOTIDE SEQUENCE [LARGE SCALE GENOMIC DNA]</scope>
    <source>
        <strain evidence="4">CBS 339.88</strain>
    </source>
</reference>
<keyword evidence="1" id="KW-0812">Transmembrane</keyword>
<dbReference type="OrthoDB" id="3253026at2759"/>
<evidence type="ECO:0000256" key="2">
    <source>
        <dbReference type="SAM" id="SignalP"/>
    </source>
</evidence>